<evidence type="ECO:0000313" key="6">
    <source>
        <dbReference type="EMBL" id="KAG7168851.1"/>
    </source>
</evidence>
<dbReference type="AlphaFoldDB" id="A0A8J5K6X6"/>
<evidence type="ECO:0000256" key="2">
    <source>
        <dbReference type="ARBA" id="ARBA00022692"/>
    </source>
</evidence>
<evidence type="ECO:0000256" key="5">
    <source>
        <dbReference type="SAM" id="Phobius"/>
    </source>
</evidence>
<feature type="transmembrane region" description="Helical" evidence="5">
    <location>
        <begin position="186"/>
        <end position="208"/>
    </location>
</feature>
<dbReference type="SUPFAM" id="SSF103473">
    <property type="entry name" value="MFS general substrate transporter"/>
    <property type="match status" value="1"/>
</dbReference>
<dbReference type="PANTHER" id="PTHR23507">
    <property type="entry name" value="ZGC:174356"/>
    <property type="match status" value="1"/>
</dbReference>
<keyword evidence="3 5" id="KW-1133">Transmembrane helix</keyword>
<dbReference type="InterPro" id="IPR011701">
    <property type="entry name" value="MFS"/>
</dbReference>
<dbReference type="Pfam" id="PF07690">
    <property type="entry name" value="MFS_1"/>
    <property type="match status" value="1"/>
</dbReference>
<dbReference type="Proteomes" id="UP000747542">
    <property type="component" value="Unassembled WGS sequence"/>
</dbReference>
<dbReference type="GO" id="GO:0022857">
    <property type="term" value="F:transmembrane transporter activity"/>
    <property type="evidence" value="ECO:0007669"/>
    <property type="project" value="InterPro"/>
</dbReference>
<gene>
    <name evidence="6" type="primary">Slc46a1-L4</name>
    <name evidence="6" type="ORF">Hamer_G011517</name>
</gene>
<evidence type="ECO:0000256" key="3">
    <source>
        <dbReference type="ARBA" id="ARBA00022989"/>
    </source>
</evidence>
<feature type="transmembrane region" description="Helical" evidence="5">
    <location>
        <begin position="89"/>
        <end position="107"/>
    </location>
</feature>
<dbReference type="GO" id="GO:0016020">
    <property type="term" value="C:membrane"/>
    <property type="evidence" value="ECO:0007669"/>
    <property type="project" value="UniProtKB-SubCell"/>
</dbReference>
<feature type="transmembrane region" description="Helical" evidence="5">
    <location>
        <begin position="492"/>
        <end position="513"/>
    </location>
</feature>
<reference evidence="6" key="1">
    <citation type="journal article" date="2021" name="Sci. Adv.">
        <title>The American lobster genome reveals insights on longevity, neural, and immune adaptations.</title>
        <authorList>
            <person name="Polinski J.M."/>
            <person name="Zimin A.V."/>
            <person name="Clark K.F."/>
            <person name="Kohn A.B."/>
            <person name="Sadowski N."/>
            <person name="Timp W."/>
            <person name="Ptitsyn A."/>
            <person name="Khanna P."/>
            <person name="Romanova D.Y."/>
            <person name="Williams P."/>
            <person name="Greenwood S.J."/>
            <person name="Moroz L.L."/>
            <person name="Walt D.R."/>
            <person name="Bodnar A.G."/>
        </authorList>
    </citation>
    <scope>NUCLEOTIDE SEQUENCE</scope>
    <source>
        <strain evidence="6">GMGI-L3</strain>
    </source>
</reference>
<evidence type="ECO:0000256" key="1">
    <source>
        <dbReference type="ARBA" id="ARBA00004141"/>
    </source>
</evidence>
<accession>A0A8J5K6X6</accession>
<dbReference type="InterPro" id="IPR036259">
    <property type="entry name" value="MFS_trans_sf"/>
</dbReference>
<comment type="subcellular location">
    <subcellularLocation>
        <location evidence="1">Membrane</location>
        <topology evidence="1">Multi-pass membrane protein</topology>
    </subcellularLocation>
</comment>
<feature type="transmembrane region" description="Helical" evidence="5">
    <location>
        <begin position="214"/>
        <end position="235"/>
    </location>
</feature>
<keyword evidence="4 5" id="KW-0472">Membrane</keyword>
<name>A0A8J5K6X6_HOMAM</name>
<comment type="caution">
    <text evidence="6">The sequence shown here is derived from an EMBL/GenBank/DDBJ whole genome shotgun (WGS) entry which is preliminary data.</text>
</comment>
<dbReference type="PANTHER" id="PTHR23507:SF1">
    <property type="entry name" value="FI18259P1-RELATED"/>
    <property type="match status" value="1"/>
</dbReference>
<dbReference type="EMBL" id="JAHLQT010018664">
    <property type="protein sequence ID" value="KAG7168851.1"/>
    <property type="molecule type" value="Genomic_DNA"/>
</dbReference>
<feature type="transmembrane region" description="Helical" evidence="5">
    <location>
        <begin position="150"/>
        <end position="174"/>
    </location>
</feature>
<keyword evidence="7" id="KW-1185">Reference proteome</keyword>
<feature type="transmembrane region" description="Helical" evidence="5">
    <location>
        <begin position="455"/>
        <end position="480"/>
    </location>
</feature>
<dbReference type="Gene3D" id="1.20.1250.20">
    <property type="entry name" value="MFS general substrate transporter like domains"/>
    <property type="match status" value="1"/>
</dbReference>
<proteinExistence type="predicted"/>
<organism evidence="6 7">
    <name type="scientific">Homarus americanus</name>
    <name type="common">American lobster</name>
    <dbReference type="NCBI Taxonomy" id="6706"/>
    <lineage>
        <taxon>Eukaryota</taxon>
        <taxon>Metazoa</taxon>
        <taxon>Ecdysozoa</taxon>
        <taxon>Arthropoda</taxon>
        <taxon>Crustacea</taxon>
        <taxon>Multicrustacea</taxon>
        <taxon>Malacostraca</taxon>
        <taxon>Eumalacostraca</taxon>
        <taxon>Eucarida</taxon>
        <taxon>Decapoda</taxon>
        <taxon>Pleocyemata</taxon>
        <taxon>Astacidea</taxon>
        <taxon>Nephropoidea</taxon>
        <taxon>Nephropidae</taxon>
        <taxon>Homarus</taxon>
    </lineage>
</organism>
<sequence>MSERQQKMEGDPKNTKGWSSRVMSVMKSVTVEPLMLLDGLAFSNMHVYIENMQMERVCRVGSGFSQQVCDDLKSDPAASVEVQQRYSVFALYNGIIAAALPLFFILFMGAWSDKYGRKVPLVAVQVGHVLHAAGYLLASLAPQWPAEMLLLVTLLDTLGGGTVSFLTAANSYISDVSSEESRTSRVGLANSIWFLGGPVGTLMGTYIYTWGGYLPLFATSLTLSLMAVVYVVVCLPESHGPFARKAEANAPGHKSQVELRDSVAVVYGMEVKATPSSTFHNTRPTLSIMIKDFFNPRRIFDSFKSTLRQREGNTRALILILIFTSLLRRVTRSPYVFAFTRHVLGWEASDYSLWVTYKNLVATTGSLVAVPLLSGRLGVADNVLAMVGAMSGVLEYVVYGCISDTRPYFIWIVICGGSQGDVLLVPSAPVAALLLNSCTIAQRAMMTKFVARDEIGKVSAVLGALDGLMPMVNSALYTAIYHATVSVFPSAHFFLGASASGLMIVFFCVIMCADKSGQYDVEGAKPSKASGPITNKSLVMRTDSWLATDSLALALSTPSLPVLPDHYNIHHHHIDLQKFVYQKPEATVKSSSGNNSNIKSHKLIHSIKTSLRAIMRPGEASCQDVVTVHKPDARMNISNLFVNINNITNQILIPKTTRDSVRVGEESQNNVNKVEKTLPPV</sequence>
<protein>
    <submittedName>
        <fullName evidence="6">Proton-coupled folate transporter-like 4</fullName>
    </submittedName>
</protein>
<evidence type="ECO:0000313" key="7">
    <source>
        <dbReference type="Proteomes" id="UP000747542"/>
    </source>
</evidence>
<keyword evidence="2 5" id="KW-0812">Transmembrane</keyword>
<evidence type="ECO:0000256" key="4">
    <source>
        <dbReference type="ARBA" id="ARBA00023136"/>
    </source>
</evidence>